<dbReference type="Proteomes" id="UP000694892">
    <property type="component" value="Chromosome 3S"/>
</dbReference>
<evidence type="ECO:0000313" key="1">
    <source>
        <dbReference type="EMBL" id="OCT86633.1"/>
    </source>
</evidence>
<protein>
    <submittedName>
        <fullName evidence="1">Uncharacterized protein</fullName>
    </submittedName>
</protein>
<sequence length="96" mass="11349">MVKLKKQPHLQVRLRINEHHSAIRNFQTKATPISKHWAECKHNVAQLRWQVLEEMKNNHSNVDKKMLVLEARHSVPKGPFGDRVSSFQNQQFFINI</sequence>
<gene>
    <name evidence="1" type="ORF">XELAEV_18020315mg</name>
</gene>
<name>A0A974D6N6_XENLA</name>
<reference evidence="2" key="1">
    <citation type="journal article" date="2016" name="Nature">
        <title>Genome evolution in the allotetraploid frog Xenopus laevis.</title>
        <authorList>
            <person name="Session A.M."/>
            <person name="Uno Y."/>
            <person name="Kwon T."/>
            <person name="Chapman J.A."/>
            <person name="Toyoda A."/>
            <person name="Takahashi S."/>
            <person name="Fukui A."/>
            <person name="Hikosaka A."/>
            <person name="Suzuki A."/>
            <person name="Kondo M."/>
            <person name="van Heeringen S.J."/>
            <person name="Quigley I."/>
            <person name="Heinz S."/>
            <person name="Ogino H."/>
            <person name="Ochi H."/>
            <person name="Hellsten U."/>
            <person name="Lyons J.B."/>
            <person name="Simakov O."/>
            <person name="Putnam N."/>
            <person name="Stites J."/>
            <person name="Kuroki Y."/>
            <person name="Tanaka T."/>
            <person name="Michiue T."/>
            <person name="Watanabe M."/>
            <person name="Bogdanovic O."/>
            <person name="Lister R."/>
            <person name="Georgiou G."/>
            <person name="Paranjpe S.S."/>
            <person name="van Kruijsbergen I."/>
            <person name="Shu S."/>
            <person name="Carlson J."/>
            <person name="Kinoshita T."/>
            <person name="Ohta Y."/>
            <person name="Mawaribuchi S."/>
            <person name="Jenkins J."/>
            <person name="Grimwood J."/>
            <person name="Schmutz J."/>
            <person name="Mitros T."/>
            <person name="Mozaffari S.V."/>
            <person name="Suzuki Y."/>
            <person name="Haramoto Y."/>
            <person name="Yamamoto T.S."/>
            <person name="Takagi C."/>
            <person name="Heald R."/>
            <person name="Miller K."/>
            <person name="Haudenschild C."/>
            <person name="Kitzman J."/>
            <person name="Nakayama T."/>
            <person name="Izutsu Y."/>
            <person name="Robert J."/>
            <person name="Fortriede J."/>
            <person name="Burns K."/>
            <person name="Lotay V."/>
            <person name="Karimi K."/>
            <person name="Yasuoka Y."/>
            <person name="Dichmann D.S."/>
            <person name="Flajnik M.F."/>
            <person name="Houston D.W."/>
            <person name="Shendure J."/>
            <person name="DuPasquier L."/>
            <person name="Vize P.D."/>
            <person name="Zorn A.M."/>
            <person name="Ito M."/>
            <person name="Marcotte E.M."/>
            <person name="Wallingford J.B."/>
            <person name="Ito Y."/>
            <person name="Asashima M."/>
            <person name="Ueno N."/>
            <person name="Matsuda Y."/>
            <person name="Veenstra G.J."/>
            <person name="Fujiyama A."/>
            <person name="Harland R.M."/>
            <person name="Taira M."/>
            <person name="Rokhsar D.S."/>
        </authorList>
    </citation>
    <scope>NUCLEOTIDE SEQUENCE [LARGE SCALE GENOMIC DNA]</scope>
    <source>
        <strain evidence="2">J</strain>
    </source>
</reference>
<evidence type="ECO:0000313" key="2">
    <source>
        <dbReference type="Proteomes" id="UP000694892"/>
    </source>
</evidence>
<dbReference type="AlphaFoldDB" id="A0A974D6N6"/>
<proteinExistence type="predicted"/>
<accession>A0A974D6N6</accession>
<organism evidence="1 2">
    <name type="scientific">Xenopus laevis</name>
    <name type="common">African clawed frog</name>
    <dbReference type="NCBI Taxonomy" id="8355"/>
    <lineage>
        <taxon>Eukaryota</taxon>
        <taxon>Metazoa</taxon>
        <taxon>Chordata</taxon>
        <taxon>Craniata</taxon>
        <taxon>Vertebrata</taxon>
        <taxon>Euteleostomi</taxon>
        <taxon>Amphibia</taxon>
        <taxon>Batrachia</taxon>
        <taxon>Anura</taxon>
        <taxon>Pipoidea</taxon>
        <taxon>Pipidae</taxon>
        <taxon>Xenopodinae</taxon>
        <taxon>Xenopus</taxon>
        <taxon>Xenopus</taxon>
    </lineage>
</organism>
<dbReference type="EMBL" id="CM004471">
    <property type="protein sequence ID" value="OCT86633.1"/>
    <property type="molecule type" value="Genomic_DNA"/>
</dbReference>